<comment type="caution">
    <text evidence="1">The sequence shown here is derived from an EMBL/GenBank/DDBJ whole genome shotgun (WGS) entry which is preliminary data.</text>
</comment>
<protein>
    <submittedName>
        <fullName evidence="1">Uncharacterized protein</fullName>
    </submittedName>
</protein>
<sequence length="222" mass="25406">MQRLNKRLFLTERPATFARQNDGQETVLYNFNIEAGEQNTGEEAKQGYYYDSLRVSYPLTQRNVLATLLGVLYPADVEMKLQNDFNAVAVGMESLEKKQAYIDFLNHRKQLKAMVVSDCQAAGVPEDTQVAETYEADMETLRQQRLKEFDVVLNEFAILIARCELVSGRENEGLNAVIEQAKLMRAQTVDAIMQINTVEQMKAFHIRPEDVDALKLLFEPYK</sequence>
<dbReference type="Proteomes" id="UP001163821">
    <property type="component" value="Unassembled WGS sequence"/>
</dbReference>
<keyword evidence="2" id="KW-1185">Reference proteome</keyword>
<dbReference type="EMBL" id="JAPAAF010000028">
    <property type="protein sequence ID" value="MCW0484080.1"/>
    <property type="molecule type" value="Genomic_DNA"/>
</dbReference>
<dbReference type="RefSeq" id="WP_282592672.1">
    <property type="nucleotide sequence ID" value="NZ_JAPAAF010000028.1"/>
</dbReference>
<organism evidence="1 2">
    <name type="scientific">Gaoshiqia sediminis</name>
    <dbReference type="NCBI Taxonomy" id="2986998"/>
    <lineage>
        <taxon>Bacteria</taxon>
        <taxon>Pseudomonadati</taxon>
        <taxon>Bacteroidota</taxon>
        <taxon>Bacteroidia</taxon>
        <taxon>Marinilabiliales</taxon>
        <taxon>Prolixibacteraceae</taxon>
        <taxon>Gaoshiqia</taxon>
    </lineage>
</organism>
<name>A0AA41Y8Y9_9BACT</name>
<reference evidence="1" key="1">
    <citation type="submission" date="2022-10" db="EMBL/GenBank/DDBJ databases">
        <title>Gaoshiqiia sediminis gen. nov., sp. nov., isolated from coastal sediment.</title>
        <authorList>
            <person name="Yu W.X."/>
            <person name="Mu D.S."/>
            <person name="Du J.Z."/>
            <person name="Liang Y.Q."/>
        </authorList>
    </citation>
    <scope>NUCLEOTIDE SEQUENCE</scope>
    <source>
        <strain evidence="1">A06</strain>
    </source>
</reference>
<dbReference type="AlphaFoldDB" id="A0AA41Y8Y9"/>
<evidence type="ECO:0000313" key="2">
    <source>
        <dbReference type="Proteomes" id="UP001163821"/>
    </source>
</evidence>
<accession>A0AA41Y8Y9</accession>
<evidence type="ECO:0000313" key="1">
    <source>
        <dbReference type="EMBL" id="MCW0484080.1"/>
    </source>
</evidence>
<gene>
    <name evidence="1" type="ORF">N2K84_15160</name>
</gene>
<proteinExistence type="predicted"/>